<evidence type="ECO:0000313" key="10">
    <source>
        <dbReference type="EMBL" id="GAA0562640.1"/>
    </source>
</evidence>
<dbReference type="GO" id="GO:0048472">
    <property type="term" value="F:threonine-phosphate decarboxylase activity"/>
    <property type="evidence" value="ECO:0007669"/>
    <property type="project" value="InterPro"/>
</dbReference>
<evidence type="ECO:0000256" key="1">
    <source>
        <dbReference type="ARBA" id="ARBA00004651"/>
    </source>
</evidence>
<comment type="subcellular location">
    <subcellularLocation>
        <location evidence="1 9">Cell membrane</location>
        <topology evidence="1 9">Multi-pass membrane protein</topology>
    </subcellularLocation>
</comment>
<evidence type="ECO:0000313" key="13">
    <source>
        <dbReference type="Proteomes" id="UP001501427"/>
    </source>
</evidence>
<comment type="caution">
    <text evidence="11">The sequence shown here is derived from an EMBL/GenBank/DDBJ whole genome shotgun (WGS) entry which is preliminary data.</text>
</comment>
<dbReference type="RefSeq" id="WP_184881861.1">
    <property type="nucleotide sequence ID" value="NZ_BAAAHD010000023.1"/>
</dbReference>
<keyword evidence="4 9" id="KW-1003">Cell membrane</keyword>
<dbReference type="NCBIfam" id="TIGR00380">
    <property type="entry name" value="cobal_cbiB"/>
    <property type="match status" value="1"/>
</dbReference>
<dbReference type="GO" id="GO:0009236">
    <property type="term" value="P:cobalamin biosynthetic process"/>
    <property type="evidence" value="ECO:0007669"/>
    <property type="project" value="UniProtKB-UniRule"/>
</dbReference>
<evidence type="ECO:0000256" key="8">
    <source>
        <dbReference type="ARBA" id="ARBA00023136"/>
    </source>
</evidence>
<dbReference type="GO" id="GO:0016874">
    <property type="term" value="F:ligase activity"/>
    <property type="evidence" value="ECO:0007669"/>
    <property type="project" value="UniProtKB-KW"/>
</dbReference>
<keyword evidence="11" id="KW-0436">Ligase</keyword>
<keyword evidence="6 9" id="KW-0812">Transmembrane</keyword>
<evidence type="ECO:0000256" key="6">
    <source>
        <dbReference type="ARBA" id="ARBA00022692"/>
    </source>
</evidence>
<dbReference type="InterPro" id="IPR004485">
    <property type="entry name" value="Cobalamin_biosynth_CobD/CbiB"/>
</dbReference>
<comment type="caution">
    <text evidence="9">Lacks conserved residue(s) required for the propagation of feature annotation.</text>
</comment>
<organism evidence="11 12">
    <name type="scientific">Actinomadura livida</name>
    <dbReference type="NCBI Taxonomy" id="79909"/>
    <lineage>
        <taxon>Bacteria</taxon>
        <taxon>Bacillati</taxon>
        <taxon>Actinomycetota</taxon>
        <taxon>Actinomycetes</taxon>
        <taxon>Streptosporangiales</taxon>
        <taxon>Thermomonosporaceae</taxon>
        <taxon>Actinomadura</taxon>
    </lineage>
</organism>
<protein>
    <recommendedName>
        <fullName evidence="9">Cobalamin biosynthesis protein CobD</fullName>
    </recommendedName>
</protein>
<evidence type="ECO:0000256" key="9">
    <source>
        <dbReference type="HAMAP-Rule" id="MF_00024"/>
    </source>
</evidence>
<dbReference type="PANTHER" id="PTHR34308:SF1">
    <property type="entry name" value="COBALAMIN BIOSYNTHESIS PROTEIN CBIB"/>
    <property type="match status" value="1"/>
</dbReference>
<gene>
    <name evidence="9" type="primary">cobD</name>
    <name evidence="11" type="ORF">F4557_002056</name>
    <name evidence="10" type="ORF">GCM10009546_26060</name>
</gene>
<dbReference type="EMBL" id="JACHMV010000001">
    <property type="protein sequence ID" value="MBB4773638.1"/>
    <property type="molecule type" value="Genomic_DNA"/>
</dbReference>
<evidence type="ECO:0000256" key="2">
    <source>
        <dbReference type="ARBA" id="ARBA00004953"/>
    </source>
</evidence>
<dbReference type="AlphaFoldDB" id="A0A7W7IAV8"/>
<dbReference type="Pfam" id="PF03186">
    <property type="entry name" value="CobD_Cbib"/>
    <property type="match status" value="1"/>
</dbReference>
<dbReference type="Proteomes" id="UP000549343">
    <property type="component" value="Unassembled WGS sequence"/>
</dbReference>
<dbReference type="Proteomes" id="UP001501427">
    <property type="component" value="Unassembled WGS sequence"/>
</dbReference>
<evidence type="ECO:0000256" key="5">
    <source>
        <dbReference type="ARBA" id="ARBA00022573"/>
    </source>
</evidence>
<comment type="pathway">
    <text evidence="2 9">Cofactor biosynthesis; adenosylcobalamin biosynthesis.</text>
</comment>
<evidence type="ECO:0000313" key="12">
    <source>
        <dbReference type="Proteomes" id="UP000549343"/>
    </source>
</evidence>
<reference evidence="10" key="4">
    <citation type="submission" date="2023-12" db="EMBL/GenBank/DDBJ databases">
        <authorList>
            <person name="Sun Q."/>
            <person name="Inoue M."/>
        </authorList>
    </citation>
    <scope>NUCLEOTIDE SEQUENCE</scope>
    <source>
        <strain evidence="10">JCM 10667</strain>
    </source>
</reference>
<dbReference type="GO" id="GO:0005886">
    <property type="term" value="C:plasma membrane"/>
    <property type="evidence" value="ECO:0007669"/>
    <property type="project" value="UniProtKB-SubCell"/>
</dbReference>
<keyword evidence="7 9" id="KW-1133">Transmembrane helix</keyword>
<dbReference type="HAMAP" id="MF_00024">
    <property type="entry name" value="CobD_CbiB"/>
    <property type="match status" value="1"/>
</dbReference>
<evidence type="ECO:0000313" key="11">
    <source>
        <dbReference type="EMBL" id="MBB4773638.1"/>
    </source>
</evidence>
<keyword evidence="5 9" id="KW-0169">Cobalamin biosynthesis</keyword>
<reference evidence="11 12" key="3">
    <citation type="submission" date="2020-08" db="EMBL/GenBank/DDBJ databases">
        <title>Sequencing the genomes of 1000 actinobacteria strains.</title>
        <authorList>
            <person name="Klenk H.-P."/>
        </authorList>
    </citation>
    <scope>NUCLEOTIDE SEQUENCE [LARGE SCALE GENOMIC DNA]</scope>
    <source>
        <strain evidence="11 12">DSM 44772</strain>
    </source>
</reference>
<feature type="transmembrane region" description="Helical" evidence="9">
    <location>
        <begin position="49"/>
        <end position="67"/>
    </location>
</feature>
<evidence type="ECO:0000256" key="4">
    <source>
        <dbReference type="ARBA" id="ARBA00022475"/>
    </source>
</evidence>
<accession>A0A7W7IAV8</accession>
<comment type="function">
    <text evidence="9">Converts cobyric acid to cobinamide by the addition of aminopropanol on the F carboxylic group.</text>
</comment>
<keyword evidence="8 9" id="KW-0472">Membrane</keyword>
<name>A0A7W7IAV8_9ACTN</name>
<dbReference type="GO" id="GO:0015420">
    <property type="term" value="F:ABC-type vitamin B12 transporter activity"/>
    <property type="evidence" value="ECO:0007669"/>
    <property type="project" value="UniProtKB-UniRule"/>
</dbReference>
<comment type="similarity">
    <text evidence="3 9">Belongs to the CobD/CbiB family.</text>
</comment>
<feature type="transmembrane region" description="Helical" evidence="9">
    <location>
        <begin position="279"/>
        <end position="297"/>
    </location>
</feature>
<dbReference type="PANTHER" id="PTHR34308">
    <property type="entry name" value="COBALAMIN BIOSYNTHESIS PROTEIN CBIB"/>
    <property type="match status" value="1"/>
</dbReference>
<dbReference type="NCBIfam" id="NF002276">
    <property type="entry name" value="PRK01209.1-4"/>
    <property type="match status" value="1"/>
</dbReference>
<reference evidence="13" key="2">
    <citation type="journal article" date="2019" name="Int. J. Syst. Evol. Microbiol.">
        <title>The Global Catalogue of Microorganisms (GCM) 10K type strain sequencing project: providing services to taxonomists for standard genome sequencing and annotation.</title>
        <authorList>
            <consortium name="The Broad Institute Genomics Platform"/>
            <consortium name="The Broad Institute Genome Sequencing Center for Infectious Disease"/>
            <person name="Wu L."/>
            <person name="Ma J."/>
        </authorList>
    </citation>
    <scope>NUCLEOTIDE SEQUENCE [LARGE SCALE GENOMIC DNA]</scope>
    <source>
        <strain evidence="13">JCM 10667</strain>
    </source>
</reference>
<dbReference type="EMBL" id="BAAAHD010000023">
    <property type="protein sequence ID" value="GAA0562640.1"/>
    <property type="molecule type" value="Genomic_DNA"/>
</dbReference>
<proteinExistence type="inferred from homology"/>
<evidence type="ECO:0000256" key="7">
    <source>
        <dbReference type="ARBA" id="ARBA00022989"/>
    </source>
</evidence>
<dbReference type="UniPathway" id="UPA00148"/>
<sequence length="298" mass="31417">MRVSAEGLVLGVALDALLGDPKKWHPVAGFGRVASVAERYLYGDTRWRGVVYVGVLVVGAGALGVGIERVARGRVAHGLATAGVTWAVLGGTSLGREGLVMARFLERGDLEAARERLPHLCARDPRGLDAGGLTRAVVESVAENTSDASIAPLFWGAVGGVPGLLMYRAVNTLDAMVGYRNSRYERFGWAAARLDDAVNWVPARVTGGLVALCSGRGAWRVLLRDGGKHPSPNAGRCEAAFAGALGVRLGGVNEYGGRVEKRPEMGDGRAPEVRDIRRAVRLSAAVTFAAAAVIWSLR</sequence>
<evidence type="ECO:0000256" key="3">
    <source>
        <dbReference type="ARBA" id="ARBA00006263"/>
    </source>
</evidence>
<reference evidence="10" key="1">
    <citation type="journal article" date="2014" name="Int. J. Syst. Evol. Microbiol.">
        <title>Complete genome of a new Firmicutes species belonging to the dominant human colonic microbiota ('Ruminococcus bicirculans') reveals two chromosomes and a selective capacity to utilize plant glucans.</title>
        <authorList>
            <consortium name="NISC Comparative Sequencing Program"/>
            <person name="Wegmann U."/>
            <person name="Louis P."/>
            <person name="Goesmann A."/>
            <person name="Henrissat B."/>
            <person name="Duncan S.H."/>
            <person name="Flint H.J."/>
        </authorList>
    </citation>
    <scope>NUCLEOTIDE SEQUENCE</scope>
    <source>
        <strain evidence="10">JCM 10667</strain>
    </source>
</reference>
<keyword evidence="13" id="KW-1185">Reference proteome</keyword>